<evidence type="ECO:0000313" key="5">
    <source>
        <dbReference type="Proteomes" id="UP001146793"/>
    </source>
</evidence>
<evidence type="ECO:0000256" key="1">
    <source>
        <dbReference type="SAM" id="MobiDB-lite"/>
    </source>
</evidence>
<dbReference type="Gene3D" id="1.10.555.10">
    <property type="entry name" value="Rho GTPase activation protein"/>
    <property type="match status" value="1"/>
</dbReference>
<dbReference type="PANTHER" id="PTHR45876">
    <property type="entry name" value="FI04035P"/>
    <property type="match status" value="1"/>
</dbReference>
<feature type="compositionally biased region" description="Basic residues" evidence="1">
    <location>
        <begin position="69"/>
        <end position="80"/>
    </location>
</feature>
<dbReference type="Pfam" id="PF00620">
    <property type="entry name" value="RhoGAP"/>
    <property type="match status" value="1"/>
</dbReference>
<reference evidence="4" key="1">
    <citation type="submission" date="2022-08" db="EMBL/GenBank/DDBJ databases">
        <title>Novel sulphate-reducing endosymbionts in the free-living metamonad Anaeramoeba.</title>
        <authorList>
            <person name="Jerlstrom-Hultqvist J."/>
            <person name="Cepicka I."/>
            <person name="Gallot-Lavallee L."/>
            <person name="Salas-Leiva D."/>
            <person name="Curtis B.A."/>
            <person name="Zahonova K."/>
            <person name="Pipaliya S."/>
            <person name="Dacks J."/>
            <person name="Roger A.J."/>
        </authorList>
    </citation>
    <scope>NUCLEOTIDE SEQUENCE</scope>
    <source>
        <strain evidence="4">Busselton2</strain>
    </source>
</reference>
<feature type="compositionally biased region" description="Basic and acidic residues" evidence="1">
    <location>
        <begin position="32"/>
        <end position="63"/>
    </location>
</feature>
<proteinExistence type="predicted"/>
<dbReference type="InterPro" id="IPR000198">
    <property type="entry name" value="RhoGAP_dom"/>
</dbReference>
<dbReference type="GO" id="GO:0005096">
    <property type="term" value="F:GTPase activator activity"/>
    <property type="evidence" value="ECO:0007669"/>
    <property type="project" value="TreeGrafter"/>
</dbReference>
<feature type="region of interest" description="Disordered" evidence="1">
    <location>
        <begin position="32"/>
        <end position="97"/>
    </location>
</feature>
<feature type="compositionally biased region" description="Basic and acidic residues" evidence="1">
    <location>
        <begin position="195"/>
        <end position="207"/>
    </location>
</feature>
<protein>
    <submittedName>
        <fullName evidence="4">Rho gtpase activation protein</fullName>
    </submittedName>
</protein>
<comment type="caution">
    <text evidence="4">The sequence shown here is derived from an EMBL/GenBank/DDBJ whole genome shotgun (WGS) entry which is preliminary data.</text>
</comment>
<dbReference type="EMBL" id="JANTQA010000033">
    <property type="protein sequence ID" value="KAJ3438131.1"/>
    <property type="molecule type" value="Genomic_DNA"/>
</dbReference>
<feature type="region of interest" description="Disordered" evidence="1">
    <location>
        <begin position="233"/>
        <end position="262"/>
    </location>
</feature>
<evidence type="ECO:0000259" key="3">
    <source>
        <dbReference type="PROSITE" id="PS51016"/>
    </source>
</evidence>
<feature type="domain" description="Rho-GAP" evidence="2">
    <location>
        <begin position="514"/>
        <end position="707"/>
    </location>
</feature>
<evidence type="ECO:0000259" key="2">
    <source>
        <dbReference type="PROSITE" id="PS50238"/>
    </source>
</evidence>
<dbReference type="Gene3D" id="1.25.40.530">
    <property type="entry name" value="MyTH4 domain"/>
    <property type="match status" value="1"/>
</dbReference>
<organism evidence="4 5">
    <name type="scientific">Anaeramoeba flamelloides</name>
    <dbReference type="NCBI Taxonomy" id="1746091"/>
    <lineage>
        <taxon>Eukaryota</taxon>
        <taxon>Metamonada</taxon>
        <taxon>Anaeramoebidae</taxon>
        <taxon>Anaeramoeba</taxon>
    </lineage>
</organism>
<dbReference type="GO" id="GO:0005737">
    <property type="term" value="C:cytoplasm"/>
    <property type="evidence" value="ECO:0007669"/>
    <property type="project" value="TreeGrafter"/>
</dbReference>
<dbReference type="InterPro" id="IPR038185">
    <property type="entry name" value="MyTH4_dom_sf"/>
</dbReference>
<dbReference type="SMART" id="SM00139">
    <property type="entry name" value="MyTH4"/>
    <property type="match status" value="1"/>
</dbReference>
<dbReference type="SMART" id="SM00324">
    <property type="entry name" value="RhoGAP"/>
    <property type="match status" value="1"/>
</dbReference>
<sequence length="721" mass="84797">MSIVESPSTSLLSSELDSLGYGTSGLDESFSFERPKIHNTEEMNCNQKEKVKSKTIEKMEKVQQEGTKNRHKKRKKKIKKTNTMDNTKMVNKKEENKDEVKYYQDLSKQFSQKLIVIDKQDILESDRSTSLDLEEYLTLGTQEMKSLGLISFQRKPIKKRTRKKIQFQTKRKSQSFAFGNTYRGQQKFDQFSKINEPDTKQKENTDSQLRKIQDIIANPLDLEKEMEKVKTKRKKFKKWLSDNKDKKSRGKEGESGRRNRPFINFIRIEKSQQKNKHKQKRKFKYSRFTTTSNPIEGFAKQYLPNEHEKKSKKGLLRKKPQSFQSQLSYSPNGLQSPLLLLPSEKENKKAIKLFEYLLFFMGEKKYVKKLTKKLKKKKKKKNQKITISLTFEQNEAVKKIIRAGLKNKNMRDEIYLQISKQTINNENPNSNIRAWGALCLITESFPPSVQVKEYIHKIFDHFIQTDGGYIKRYAEYAQMKLKAISKKKSGFSIPSDNKIRRIYAVPFDPIVFNVTLEQCMQIQQKFYPNEIIPHILIFLIEKIKQNGGLQSEGLFRVPGNAKKISELQDMLDKGDYEITDKEMNHPFVFASTLKLWLRELNQPIIPFKYVEQIINIKITNIDEIIQIAEKLPKLNQYSLAYLINFFKQLLNHKTIQKTKMDLQNLVLMFAPNLVRCENTKDLQFLVKLTKQRNVFLQVLIQKWDLQGIIDEIFLVDTSNDY</sequence>
<dbReference type="InterPro" id="IPR000857">
    <property type="entry name" value="MyTH4_dom"/>
</dbReference>
<gene>
    <name evidence="4" type="ORF">M0812_17311</name>
</gene>
<dbReference type="SUPFAM" id="SSF48350">
    <property type="entry name" value="GTPase activation domain, GAP"/>
    <property type="match status" value="1"/>
</dbReference>
<dbReference type="AlphaFoldDB" id="A0AAV7ZAY8"/>
<dbReference type="PROSITE" id="PS50238">
    <property type="entry name" value="RHOGAP"/>
    <property type="match status" value="1"/>
</dbReference>
<feature type="region of interest" description="Disordered" evidence="1">
    <location>
        <begin position="299"/>
        <end position="329"/>
    </location>
</feature>
<dbReference type="PANTHER" id="PTHR45876:SF8">
    <property type="entry name" value="FI04035P"/>
    <property type="match status" value="1"/>
</dbReference>
<dbReference type="PROSITE" id="PS51016">
    <property type="entry name" value="MYTH4"/>
    <property type="match status" value="1"/>
</dbReference>
<dbReference type="Pfam" id="PF00784">
    <property type="entry name" value="MyTH4"/>
    <property type="match status" value="1"/>
</dbReference>
<dbReference type="GO" id="GO:0005856">
    <property type="term" value="C:cytoskeleton"/>
    <property type="evidence" value="ECO:0007669"/>
    <property type="project" value="InterPro"/>
</dbReference>
<feature type="region of interest" description="Disordered" evidence="1">
    <location>
        <begin position="188"/>
        <end position="207"/>
    </location>
</feature>
<evidence type="ECO:0000313" key="4">
    <source>
        <dbReference type="EMBL" id="KAJ3438131.1"/>
    </source>
</evidence>
<name>A0AAV7ZAY8_9EUKA</name>
<feature type="compositionally biased region" description="Basic residues" evidence="1">
    <location>
        <begin position="310"/>
        <end position="320"/>
    </location>
</feature>
<dbReference type="Proteomes" id="UP001146793">
    <property type="component" value="Unassembled WGS sequence"/>
</dbReference>
<accession>A0AAV7ZAY8</accession>
<feature type="domain" description="MyTH4" evidence="3">
    <location>
        <begin position="329"/>
        <end position="503"/>
    </location>
</feature>
<dbReference type="InterPro" id="IPR008936">
    <property type="entry name" value="Rho_GTPase_activation_prot"/>
</dbReference>
<feature type="compositionally biased region" description="Basic and acidic residues" evidence="1">
    <location>
        <begin position="239"/>
        <end position="257"/>
    </location>
</feature>
<dbReference type="GO" id="GO:0007165">
    <property type="term" value="P:signal transduction"/>
    <property type="evidence" value="ECO:0007669"/>
    <property type="project" value="InterPro"/>
</dbReference>